<reference evidence="2 3" key="1">
    <citation type="submission" date="2023-02" db="EMBL/GenBank/DDBJ databases">
        <title>Oceanobacillus kimchii IFOP_LL358 isolated form Alexandrium catenella lab strain.</title>
        <authorList>
            <person name="Gajardo G."/>
            <person name="Ueki S."/>
            <person name="Maruyama F."/>
        </authorList>
    </citation>
    <scope>NUCLEOTIDE SEQUENCE [LARGE SCALE GENOMIC DNA]</scope>
    <source>
        <strain evidence="2 3">IFOP_LL358</strain>
    </source>
</reference>
<dbReference type="EMBL" id="BSKO01000001">
    <property type="protein sequence ID" value="GLO66740.1"/>
    <property type="molecule type" value="Genomic_DNA"/>
</dbReference>
<dbReference type="InterPro" id="IPR029044">
    <property type="entry name" value="Nucleotide-diphossugar_trans"/>
</dbReference>
<evidence type="ECO:0000313" key="2">
    <source>
        <dbReference type="EMBL" id="GLO66740.1"/>
    </source>
</evidence>
<dbReference type="GO" id="GO:0016740">
    <property type="term" value="F:transferase activity"/>
    <property type="evidence" value="ECO:0007669"/>
    <property type="project" value="UniProtKB-KW"/>
</dbReference>
<proteinExistence type="predicted"/>
<name>A0ABQ5TJU8_9BACI</name>
<dbReference type="RefSeq" id="WP_215063870.1">
    <property type="nucleotide sequence ID" value="NZ_BSKO01000001.1"/>
</dbReference>
<dbReference type="CDD" id="cd00761">
    <property type="entry name" value="Glyco_tranf_GTA_type"/>
    <property type="match status" value="1"/>
</dbReference>
<keyword evidence="2" id="KW-0808">Transferase</keyword>
<feature type="domain" description="Glycosyltransferase 2-like" evidence="1">
    <location>
        <begin position="4"/>
        <end position="129"/>
    </location>
</feature>
<dbReference type="InterPro" id="IPR001173">
    <property type="entry name" value="Glyco_trans_2-like"/>
</dbReference>
<organism evidence="2 3">
    <name type="scientific">Oceanobacillus kimchii</name>
    <dbReference type="NCBI Taxonomy" id="746691"/>
    <lineage>
        <taxon>Bacteria</taxon>
        <taxon>Bacillati</taxon>
        <taxon>Bacillota</taxon>
        <taxon>Bacilli</taxon>
        <taxon>Bacillales</taxon>
        <taxon>Bacillaceae</taxon>
        <taxon>Oceanobacillus</taxon>
    </lineage>
</organism>
<dbReference type="Pfam" id="PF00535">
    <property type="entry name" value="Glycos_transf_2"/>
    <property type="match status" value="1"/>
</dbReference>
<evidence type="ECO:0000313" key="3">
    <source>
        <dbReference type="Proteomes" id="UP001275436"/>
    </source>
</evidence>
<evidence type="ECO:0000259" key="1">
    <source>
        <dbReference type="Pfam" id="PF00535"/>
    </source>
</evidence>
<dbReference type="Proteomes" id="UP001275436">
    <property type="component" value="Unassembled WGS sequence"/>
</dbReference>
<dbReference type="SUPFAM" id="SSF53448">
    <property type="entry name" value="Nucleotide-diphospho-sugar transferases"/>
    <property type="match status" value="1"/>
</dbReference>
<protein>
    <submittedName>
        <fullName evidence="2">Glycosyl transferase</fullName>
    </submittedName>
</protein>
<gene>
    <name evidence="2" type="ORF">MACH08_25240</name>
</gene>
<accession>A0ABQ5TJU8</accession>
<sequence length="228" mass="26818">MISIITCTNRDHMMENIFQNYISQSLDNKELIIILNNDSINIDTWLSKAANYSNVSVFQMPQWNTASECKMFASQQASYDYIAKFDDDDYYAPNYLESIWSIYQSNKQVDIIGKSSVYVYFQKSNFLGILHSNKENQYTNRVVDSTLTFKKEVLSKVSFIRCKYGSDAKFQKDCIYNGYKIYSTDRFNHVIFRNESHNQHTWKITDKQLMDACTDLICTNDFKTIIHR</sequence>
<comment type="caution">
    <text evidence="2">The sequence shown here is derived from an EMBL/GenBank/DDBJ whole genome shotgun (WGS) entry which is preliminary data.</text>
</comment>
<keyword evidence="3" id="KW-1185">Reference proteome</keyword>
<dbReference type="Gene3D" id="3.90.550.10">
    <property type="entry name" value="Spore Coat Polysaccharide Biosynthesis Protein SpsA, Chain A"/>
    <property type="match status" value="1"/>
</dbReference>